<feature type="compositionally biased region" description="Basic and acidic residues" evidence="1">
    <location>
        <begin position="20"/>
        <end position="37"/>
    </location>
</feature>
<name>A0A645CIY9_9ZZZZ</name>
<evidence type="ECO:0000256" key="1">
    <source>
        <dbReference type="SAM" id="MobiDB-lite"/>
    </source>
</evidence>
<organism evidence="2">
    <name type="scientific">bioreactor metagenome</name>
    <dbReference type="NCBI Taxonomy" id="1076179"/>
    <lineage>
        <taxon>unclassified sequences</taxon>
        <taxon>metagenomes</taxon>
        <taxon>ecological metagenomes</taxon>
    </lineage>
</organism>
<protein>
    <submittedName>
        <fullName evidence="2">Uncharacterized protein</fullName>
    </submittedName>
</protein>
<accession>A0A645CIY9</accession>
<reference evidence="2" key="1">
    <citation type="submission" date="2019-08" db="EMBL/GenBank/DDBJ databases">
        <authorList>
            <person name="Kucharzyk K."/>
            <person name="Murdoch R.W."/>
            <person name="Higgins S."/>
            <person name="Loffler F."/>
        </authorList>
    </citation>
    <scope>NUCLEOTIDE SEQUENCE</scope>
</reference>
<gene>
    <name evidence="2" type="ORF">SDC9_123741</name>
</gene>
<evidence type="ECO:0000313" key="2">
    <source>
        <dbReference type="EMBL" id="MPM76742.1"/>
    </source>
</evidence>
<dbReference type="AlphaFoldDB" id="A0A645CIY9"/>
<sequence>MEKMIFHYPAGLKNFRGHGQKRDDKRQQGNDKRLPSHDRHHQKLFDMAYQSIHLAVQREGNEKYPYPQQRGDHKLQQVSFIKRSRLQIAYHHVPIKILL</sequence>
<dbReference type="EMBL" id="VSSQ01027471">
    <property type="protein sequence ID" value="MPM76742.1"/>
    <property type="molecule type" value="Genomic_DNA"/>
</dbReference>
<feature type="region of interest" description="Disordered" evidence="1">
    <location>
        <begin position="1"/>
        <end position="39"/>
    </location>
</feature>
<comment type="caution">
    <text evidence="2">The sequence shown here is derived from an EMBL/GenBank/DDBJ whole genome shotgun (WGS) entry which is preliminary data.</text>
</comment>
<proteinExistence type="predicted"/>